<keyword evidence="9" id="KW-0539">Nucleus</keyword>
<sequence>MNDEDVPMEDEIIASTEINNGPTDYAPEFVIPTDVFANPNMAHLPKNARLPLLESPLIARPTSHYADSRSDMMDITRATPHRHSSPHVRIPPKATSQALPIATLKTGLVYDPRMRFHAELPNETTIDDIHPEDPRRIHSIFEEIREAGLVRGPESSETEDHNDYCWRIGIRAAEKHEILLVHTLEHYEFVSSLPHMTLEELSHQGQLRDSIYFNHSTYDCARLAAGGAIEACKAVVQGSVRNAIAIIRPPGHHAESDSPSGFCIFNNVPIAARVCQDAYPQTCRKVLILDWDVHHGNGIQHAFYDDPNVLYISLHVFRGGNFYPNLPDGDLTYCGEGAGIGKNVNIPWEEHGMGDAEYLYAFQEVVMPIANNGRANALLWNMTFEHNVIATPDFMERKPLLVILHDPPSFQDHPDPVTGRRELHNTWLTDVTKSYIDWAIENDFSVIDVNVPKFVAVESEEVGSNLGFTKADDQKVRADRTREIANYLWTNYIEPNNATQVFFMGIGDAYLGLVDLLSRNETTTEETSKLELIIGFVAESAISSVKRINTDDDIGLWYHQHTKIFVKQSHYAFNRNSTKKLRKKLGDLQQSNWDTLDDMLVGHRLEVQDLLLEKKNEYIEDTENSTPDEDQQAALNGGFRSPPLGLDTQAIKARHANGLRGLPPVGVFSSPVPRSPRSPMGFGKPF</sequence>
<keyword evidence="5" id="KW-0378">Hydrolase</keyword>
<dbReference type="InterPro" id="IPR019154">
    <property type="entry name" value="Arb2-like_domain"/>
</dbReference>
<dbReference type="Gene3D" id="3.40.800.20">
    <property type="entry name" value="Histone deacetylase domain"/>
    <property type="match status" value="1"/>
</dbReference>
<dbReference type="InterPro" id="IPR037138">
    <property type="entry name" value="His_deacetylse_dom_sf"/>
</dbReference>
<gene>
    <name evidence="13" type="primary">HDA1</name>
    <name evidence="13" type="ORF">E8E12_001880</name>
</gene>
<dbReference type="Pfam" id="PF00850">
    <property type="entry name" value="Hist_deacetyl"/>
    <property type="match status" value="1"/>
</dbReference>
<dbReference type="PRINTS" id="PR01270">
    <property type="entry name" value="HDASUPER"/>
</dbReference>
<name>A0A9P5BWL9_9PLEO</name>
<dbReference type="Pfam" id="PF09757">
    <property type="entry name" value="Arb2-like"/>
    <property type="match status" value="1"/>
</dbReference>
<keyword evidence="7" id="KW-0805">Transcription regulation</keyword>
<feature type="domain" description="Histone deacetylase" evidence="11">
    <location>
        <begin position="130"/>
        <end position="374"/>
    </location>
</feature>
<organism evidence="13 14">
    <name type="scientific">Didymella heteroderae</name>
    <dbReference type="NCBI Taxonomy" id="1769908"/>
    <lineage>
        <taxon>Eukaryota</taxon>
        <taxon>Fungi</taxon>
        <taxon>Dikarya</taxon>
        <taxon>Ascomycota</taxon>
        <taxon>Pezizomycotina</taxon>
        <taxon>Dothideomycetes</taxon>
        <taxon>Pleosporomycetidae</taxon>
        <taxon>Pleosporales</taxon>
        <taxon>Pleosporineae</taxon>
        <taxon>Didymellaceae</taxon>
        <taxon>Didymella</taxon>
    </lineage>
</organism>
<reference evidence="13" key="1">
    <citation type="submission" date="2019-04" db="EMBL/GenBank/DDBJ databases">
        <title>Sequencing of skin fungus with MAO and IRED activity.</title>
        <authorList>
            <person name="Marsaioli A.J."/>
            <person name="Bonatto J.M.C."/>
            <person name="Reis Junior O."/>
        </authorList>
    </citation>
    <scope>NUCLEOTIDE SEQUENCE</scope>
    <source>
        <strain evidence="13">28M1</strain>
    </source>
</reference>
<dbReference type="GO" id="GO:0000118">
    <property type="term" value="C:histone deacetylase complex"/>
    <property type="evidence" value="ECO:0007669"/>
    <property type="project" value="TreeGrafter"/>
</dbReference>
<dbReference type="InterPro" id="IPR023801">
    <property type="entry name" value="His_deacetylse_dom"/>
</dbReference>
<evidence type="ECO:0000256" key="6">
    <source>
        <dbReference type="ARBA" id="ARBA00022853"/>
    </source>
</evidence>
<keyword evidence="14" id="KW-1185">Reference proteome</keyword>
<dbReference type="AlphaFoldDB" id="A0A9P5BWL9"/>
<dbReference type="InterPro" id="IPR023696">
    <property type="entry name" value="Ureohydrolase_dom_sf"/>
</dbReference>
<evidence type="ECO:0000259" key="12">
    <source>
        <dbReference type="Pfam" id="PF09757"/>
    </source>
</evidence>
<protein>
    <recommendedName>
        <fullName evidence="3">histone deacetylase</fullName>
        <ecNumber evidence="3">3.5.1.98</ecNumber>
    </recommendedName>
</protein>
<dbReference type="PANTHER" id="PTHR10625">
    <property type="entry name" value="HISTONE DEACETYLASE HDAC1-RELATED"/>
    <property type="match status" value="1"/>
</dbReference>
<evidence type="ECO:0000256" key="2">
    <source>
        <dbReference type="ARBA" id="ARBA00007738"/>
    </source>
</evidence>
<evidence type="ECO:0000259" key="11">
    <source>
        <dbReference type="Pfam" id="PF00850"/>
    </source>
</evidence>
<evidence type="ECO:0000313" key="14">
    <source>
        <dbReference type="Proteomes" id="UP000758155"/>
    </source>
</evidence>
<keyword evidence="8" id="KW-0804">Transcription</keyword>
<dbReference type="InterPro" id="IPR000286">
    <property type="entry name" value="HDACs"/>
</dbReference>
<dbReference type="GO" id="GO:0141221">
    <property type="term" value="F:histone deacetylase activity, hydrolytic mechanism"/>
    <property type="evidence" value="ECO:0007669"/>
    <property type="project" value="UniProtKB-EC"/>
</dbReference>
<keyword evidence="6" id="KW-0156">Chromatin regulator</keyword>
<evidence type="ECO:0000256" key="4">
    <source>
        <dbReference type="ARBA" id="ARBA00022491"/>
    </source>
</evidence>
<comment type="subcellular location">
    <subcellularLocation>
        <location evidence="1">Nucleus</location>
    </subcellularLocation>
</comment>
<keyword evidence="4" id="KW-0678">Repressor</keyword>
<proteinExistence type="inferred from homology"/>
<evidence type="ECO:0000256" key="8">
    <source>
        <dbReference type="ARBA" id="ARBA00023163"/>
    </source>
</evidence>
<feature type="compositionally biased region" description="Acidic residues" evidence="10">
    <location>
        <begin position="620"/>
        <end position="631"/>
    </location>
</feature>
<dbReference type="GO" id="GO:0040029">
    <property type="term" value="P:epigenetic regulation of gene expression"/>
    <property type="evidence" value="ECO:0007669"/>
    <property type="project" value="TreeGrafter"/>
</dbReference>
<dbReference type="SUPFAM" id="SSF52768">
    <property type="entry name" value="Arginase/deacetylase"/>
    <property type="match status" value="1"/>
</dbReference>
<evidence type="ECO:0000256" key="10">
    <source>
        <dbReference type="SAM" id="MobiDB-lite"/>
    </source>
</evidence>
<dbReference type="Proteomes" id="UP000758155">
    <property type="component" value="Unassembled WGS sequence"/>
</dbReference>
<evidence type="ECO:0000256" key="3">
    <source>
        <dbReference type="ARBA" id="ARBA00012111"/>
    </source>
</evidence>
<feature type="region of interest" description="Disordered" evidence="10">
    <location>
        <begin position="620"/>
        <end position="641"/>
    </location>
</feature>
<dbReference type="EMBL" id="SWKV01000093">
    <property type="protein sequence ID" value="KAF3032753.1"/>
    <property type="molecule type" value="Genomic_DNA"/>
</dbReference>
<evidence type="ECO:0000256" key="5">
    <source>
        <dbReference type="ARBA" id="ARBA00022801"/>
    </source>
</evidence>
<evidence type="ECO:0000256" key="9">
    <source>
        <dbReference type="ARBA" id="ARBA00023242"/>
    </source>
</evidence>
<evidence type="ECO:0000313" key="13">
    <source>
        <dbReference type="EMBL" id="KAF3032753.1"/>
    </source>
</evidence>
<dbReference type="OrthoDB" id="424012at2759"/>
<accession>A0A9P5BWL9</accession>
<comment type="similarity">
    <text evidence="2">Belongs to the histone deacetylase family. HD type 2 subfamily.</text>
</comment>
<evidence type="ECO:0000256" key="1">
    <source>
        <dbReference type="ARBA" id="ARBA00004123"/>
    </source>
</evidence>
<feature type="domain" description="Arb2-like" evidence="12">
    <location>
        <begin position="382"/>
        <end position="617"/>
    </location>
</feature>
<dbReference type="EC" id="3.5.1.98" evidence="3"/>
<evidence type="ECO:0000256" key="7">
    <source>
        <dbReference type="ARBA" id="ARBA00023015"/>
    </source>
</evidence>
<comment type="caution">
    <text evidence="13">The sequence shown here is derived from an EMBL/GenBank/DDBJ whole genome shotgun (WGS) entry which is preliminary data.</text>
</comment>
<dbReference type="PANTHER" id="PTHR10625:SF5">
    <property type="entry name" value="HISTONE DEACETYLASE"/>
    <property type="match status" value="1"/>
</dbReference>